<evidence type="ECO:0000313" key="1">
    <source>
        <dbReference type="EMBL" id="GAF77925.1"/>
    </source>
</evidence>
<gene>
    <name evidence="1" type="ORF">S01H1_13696</name>
</gene>
<sequence>MRVLAILTLSVILFQGTVLAEDKDSGIAKIKFSDLKELLLERVFAKKGNEELKKRHYESIERQKNVQEKMQKAMASGNFNPMEYAADMIPGSMQDKDAIENLAKAELILVIEKLYANRFKLILNETYGGSILYTSVLIPDITPNVKQYLLKVKASANAK</sequence>
<dbReference type="AlphaFoldDB" id="X0TP76"/>
<reference evidence="1" key="1">
    <citation type="journal article" date="2014" name="Front. Microbiol.">
        <title>High frequency of phylogenetically diverse reductive dehalogenase-homologous genes in deep subseafloor sedimentary metagenomes.</title>
        <authorList>
            <person name="Kawai M."/>
            <person name="Futagami T."/>
            <person name="Toyoda A."/>
            <person name="Takaki Y."/>
            <person name="Nishi S."/>
            <person name="Hori S."/>
            <person name="Arai W."/>
            <person name="Tsubouchi T."/>
            <person name="Morono Y."/>
            <person name="Uchiyama I."/>
            <person name="Ito T."/>
            <person name="Fujiyama A."/>
            <person name="Inagaki F."/>
            <person name="Takami H."/>
        </authorList>
    </citation>
    <scope>NUCLEOTIDE SEQUENCE</scope>
    <source>
        <strain evidence="1">Expedition CK06-06</strain>
    </source>
</reference>
<protein>
    <submittedName>
        <fullName evidence="1">Uncharacterized protein</fullName>
    </submittedName>
</protein>
<dbReference type="EMBL" id="BARS01007074">
    <property type="protein sequence ID" value="GAF77925.1"/>
    <property type="molecule type" value="Genomic_DNA"/>
</dbReference>
<organism evidence="1">
    <name type="scientific">marine sediment metagenome</name>
    <dbReference type="NCBI Taxonomy" id="412755"/>
    <lineage>
        <taxon>unclassified sequences</taxon>
        <taxon>metagenomes</taxon>
        <taxon>ecological metagenomes</taxon>
    </lineage>
</organism>
<comment type="caution">
    <text evidence="1">The sequence shown here is derived from an EMBL/GenBank/DDBJ whole genome shotgun (WGS) entry which is preliminary data.</text>
</comment>
<proteinExistence type="predicted"/>
<accession>X0TP76</accession>
<name>X0TP76_9ZZZZ</name>